<dbReference type="PROSITE" id="PS00933">
    <property type="entry name" value="FGGY_KINASES_1"/>
    <property type="match status" value="1"/>
</dbReference>
<evidence type="ECO:0000256" key="8">
    <source>
        <dbReference type="ARBA" id="ARBA00022840"/>
    </source>
</evidence>
<reference evidence="15" key="1">
    <citation type="submission" date="2019-08" db="EMBL/GenBank/DDBJ databases">
        <title>The genome of the North American firefly Photinus pyralis.</title>
        <authorList>
            <consortium name="Photinus pyralis genome working group"/>
            <person name="Fallon T.R."/>
            <person name="Sander Lower S.E."/>
            <person name="Weng J.-K."/>
        </authorList>
    </citation>
    <scope>NUCLEOTIDE SEQUENCE</scope>
    <source>
        <strain evidence="15">TRF0915ILg1</strain>
        <tissue evidence="15">Whole body</tissue>
    </source>
</reference>
<dbReference type="AlphaFoldDB" id="A0A8K0CAJ6"/>
<evidence type="ECO:0000256" key="5">
    <source>
        <dbReference type="ARBA" id="ARBA00022741"/>
    </source>
</evidence>
<evidence type="ECO:0000256" key="6">
    <source>
        <dbReference type="ARBA" id="ARBA00022777"/>
    </source>
</evidence>
<feature type="domain" description="Carbohydrate kinase FGGY C-terminal" evidence="14">
    <location>
        <begin position="275"/>
        <end position="463"/>
    </location>
</feature>
<dbReference type="GO" id="GO:0006072">
    <property type="term" value="P:glycerol-3-phosphate metabolic process"/>
    <property type="evidence" value="ECO:0007669"/>
    <property type="project" value="InterPro"/>
</dbReference>
<dbReference type="EMBL" id="VTPC01090609">
    <property type="protein sequence ID" value="KAF2882529.1"/>
    <property type="molecule type" value="Genomic_DNA"/>
</dbReference>
<dbReference type="PANTHER" id="PTHR10196:SF69">
    <property type="entry name" value="GLYCEROL KINASE"/>
    <property type="match status" value="1"/>
</dbReference>
<evidence type="ECO:0000256" key="1">
    <source>
        <dbReference type="ARBA" id="ARBA00005190"/>
    </source>
</evidence>
<evidence type="ECO:0000256" key="9">
    <source>
        <dbReference type="ARBA" id="ARBA00043149"/>
    </source>
</evidence>
<dbReference type="InterPro" id="IPR042018">
    <property type="entry name" value="GK1-3_metazoan-type"/>
</dbReference>
<evidence type="ECO:0000313" key="16">
    <source>
        <dbReference type="Proteomes" id="UP000801492"/>
    </source>
</evidence>
<dbReference type="GO" id="GO:0004370">
    <property type="term" value="F:glycerol kinase activity"/>
    <property type="evidence" value="ECO:0007669"/>
    <property type="project" value="UniProtKB-EC"/>
</dbReference>
<dbReference type="InterPro" id="IPR043129">
    <property type="entry name" value="ATPase_NBD"/>
</dbReference>
<dbReference type="UniPathway" id="UPA00618">
    <property type="reaction ID" value="UER00672"/>
</dbReference>
<dbReference type="FunFam" id="3.30.420.40:FF:000177">
    <property type="entry name" value="Glycerol kinase"/>
    <property type="match status" value="1"/>
</dbReference>
<dbReference type="GO" id="GO:0005739">
    <property type="term" value="C:mitochondrion"/>
    <property type="evidence" value="ECO:0007669"/>
    <property type="project" value="TreeGrafter"/>
</dbReference>
<dbReference type="SUPFAM" id="SSF53067">
    <property type="entry name" value="Actin-like ATPase domain"/>
    <property type="match status" value="2"/>
</dbReference>
<dbReference type="InterPro" id="IPR018485">
    <property type="entry name" value="FGGY_C"/>
</dbReference>
<proteinExistence type="inferred from homology"/>
<dbReference type="FunFam" id="3.30.420.40:FF:000108">
    <property type="entry name" value="Glycerol kinase, glycosomal"/>
    <property type="match status" value="1"/>
</dbReference>
<dbReference type="CDD" id="cd07792">
    <property type="entry name" value="ASKHA_NBD_FGGY_GK1-3-like"/>
    <property type="match status" value="1"/>
</dbReference>
<evidence type="ECO:0000259" key="13">
    <source>
        <dbReference type="Pfam" id="PF00370"/>
    </source>
</evidence>
<evidence type="ECO:0000256" key="12">
    <source>
        <dbReference type="RuleBase" id="RU003733"/>
    </source>
</evidence>
<evidence type="ECO:0000256" key="4">
    <source>
        <dbReference type="ARBA" id="ARBA00022679"/>
    </source>
</evidence>
<keyword evidence="4 12" id="KW-0808">Transferase</keyword>
<evidence type="ECO:0000256" key="3">
    <source>
        <dbReference type="ARBA" id="ARBA00012099"/>
    </source>
</evidence>
<evidence type="ECO:0000256" key="11">
    <source>
        <dbReference type="ARBA" id="ARBA00071571"/>
    </source>
</evidence>
<keyword evidence="8" id="KW-0067">ATP-binding</keyword>
<dbReference type="GO" id="GO:0005524">
    <property type="term" value="F:ATP binding"/>
    <property type="evidence" value="ECO:0007669"/>
    <property type="project" value="UniProtKB-KW"/>
</dbReference>
<comment type="caution">
    <text evidence="15">The sequence shown here is derived from an EMBL/GenBank/DDBJ whole genome shotgun (WGS) entry which is preliminary data.</text>
</comment>
<dbReference type="OrthoDB" id="5422795at2759"/>
<dbReference type="PIRSF" id="PIRSF000538">
    <property type="entry name" value="GlpK"/>
    <property type="match status" value="1"/>
</dbReference>
<dbReference type="Pfam" id="PF02782">
    <property type="entry name" value="FGGY_C"/>
    <property type="match status" value="1"/>
</dbReference>
<dbReference type="PANTHER" id="PTHR10196">
    <property type="entry name" value="SUGAR KINASE"/>
    <property type="match status" value="1"/>
</dbReference>
<accession>A0A8K0CAJ6</accession>
<dbReference type="InterPro" id="IPR018483">
    <property type="entry name" value="Carb_kinase_FGGY_CS"/>
</dbReference>
<evidence type="ECO:0000256" key="10">
    <source>
        <dbReference type="ARBA" id="ARBA00052101"/>
    </source>
</evidence>
<dbReference type="Proteomes" id="UP000801492">
    <property type="component" value="Unassembled WGS sequence"/>
</dbReference>
<dbReference type="GO" id="GO:0019563">
    <property type="term" value="P:glycerol catabolic process"/>
    <property type="evidence" value="ECO:0007669"/>
    <property type="project" value="UniProtKB-UniPathway"/>
</dbReference>
<feature type="domain" description="Carbohydrate kinase FGGY N-terminal" evidence="13">
    <location>
        <begin position="12"/>
        <end position="265"/>
    </location>
</feature>
<evidence type="ECO:0000256" key="7">
    <source>
        <dbReference type="ARBA" id="ARBA00022798"/>
    </source>
</evidence>
<dbReference type="InterPro" id="IPR000577">
    <property type="entry name" value="Carb_kinase_FGGY"/>
</dbReference>
<dbReference type="Gene3D" id="3.30.420.40">
    <property type="match status" value="2"/>
</dbReference>
<name>A0A8K0CAJ6_IGNLU</name>
<keyword evidence="6 12" id="KW-0418">Kinase</keyword>
<organism evidence="15 16">
    <name type="scientific">Ignelater luminosus</name>
    <name type="common">Cucubano</name>
    <name type="synonym">Pyrophorus luminosus</name>
    <dbReference type="NCBI Taxonomy" id="2038154"/>
    <lineage>
        <taxon>Eukaryota</taxon>
        <taxon>Metazoa</taxon>
        <taxon>Ecdysozoa</taxon>
        <taxon>Arthropoda</taxon>
        <taxon>Hexapoda</taxon>
        <taxon>Insecta</taxon>
        <taxon>Pterygota</taxon>
        <taxon>Neoptera</taxon>
        <taxon>Endopterygota</taxon>
        <taxon>Coleoptera</taxon>
        <taxon>Polyphaga</taxon>
        <taxon>Elateriformia</taxon>
        <taxon>Elateroidea</taxon>
        <taxon>Elateridae</taxon>
        <taxon>Agrypninae</taxon>
        <taxon>Pyrophorini</taxon>
        <taxon>Ignelater</taxon>
    </lineage>
</organism>
<keyword evidence="5" id="KW-0547">Nucleotide-binding</keyword>
<comment type="pathway">
    <text evidence="1">Polyol metabolism; glycerol degradation via glycerol kinase pathway; sn-glycerol 3-phosphate from glycerol: step 1/1.</text>
</comment>
<dbReference type="InterPro" id="IPR018484">
    <property type="entry name" value="FGGY_N"/>
</dbReference>
<protein>
    <recommendedName>
        <fullName evidence="11">Probable glycerol kinase</fullName>
        <ecNumber evidence="3">2.7.1.30</ecNumber>
    </recommendedName>
    <alternativeName>
        <fullName evidence="9">ATP:glycerol 3-phosphotransferase</fullName>
    </alternativeName>
</protein>
<comment type="similarity">
    <text evidence="2 12">Belongs to the FGGY kinase family.</text>
</comment>
<dbReference type="EC" id="2.7.1.30" evidence="3"/>
<comment type="catalytic activity">
    <reaction evidence="10">
        <text>glycerol + ATP = sn-glycerol 3-phosphate + ADP + H(+)</text>
        <dbReference type="Rhea" id="RHEA:21644"/>
        <dbReference type="ChEBI" id="CHEBI:15378"/>
        <dbReference type="ChEBI" id="CHEBI:17754"/>
        <dbReference type="ChEBI" id="CHEBI:30616"/>
        <dbReference type="ChEBI" id="CHEBI:57597"/>
        <dbReference type="ChEBI" id="CHEBI:456216"/>
        <dbReference type="EC" id="2.7.1.30"/>
    </reaction>
</comment>
<evidence type="ECO:0000259" key="14">
    <source>
        <dbReference type="Pfam" id="PF02782"/>
    </source>
</evidence>
<keyword evidence="7" id="KW-0319">Glycerol metabolism</keyword>
<dbReference type="PROSITE" id="PS00445">
    <property type="entry name" value="FGGY_KINASES_2"/>
    <property type="match status" value="1"/>
</dbReference>
<keyword evidence="16" id="KW-1185">Reference proteome</keyword>
<dbReference type="InterPro" id="IPR005999">
    <property type="entry name" value="Glycerol_kin"/>
</dbReference>
<dbReference type="Pfam" id="PF00370">
    <property type="entry name" value="FGGY_N"/>
    <property type="match status" value="1"/>
</dbReference>
<evidence type="ECO:0000256" key="2">
    <source>
        <dbReference type="ARBA" id="ARBA00009156"/>
    </source>
</evidence>
<dbReference type="NCBIfam" id="TIGR01311">
    <property type="entry name" value="glycerol_kin"/>
    <property type="match status" value="1"/>
</dbReference>
<gene>
    <name evidence="15" type="ORF">ILUMI_23643</name>
</gene>
<dbReference type="NCBIfam" id="NF000756">
    <property type="entry name" value="PRK00047.1"/>
    <property type="match status" value="1"/>
</dbReference>
<sequence>MSQERGRFGPLIGSIDEGTSSTRFLVFAAKTAEVLTYHQISIPHITPKEGWVEQDPEYILKSVIETINITCDNLKKLDIDPADIVATGITNQRETTVVWDRITGKPLHNALVWLDVRTGSTVDKILQNGKRNKNFLTSLCGLPVSTYFSALKIKWLIDNVEPVKEAIDEKRCMFGTIDSWLIWNLTGGINGGLHITDVTNASRTMLMNIDTLSWDPQLCKVFDIPMNILPEIRSSSEIYGYLTESVLAGIPISGCLGDQQAALVGQMCFHQGQAKSTYGTGCFLLYNTGTAIVQSSHGLLTTVGYQLGPSKPTVYALEGSVAVAGVAMQWLRDNLQILKNTGDSAELAKSVDEVGEVYFVPAFSGLYAPYWRKDARSVICGLTEETKPGHIIKAALEAVAFQTRDILEAMALDCGYPLSKLLVDGGMTANNLLMQIQADYCGIPVVRPLMAETTSLGAAMAAGNAKGVKVWDLDHIQPVPSDIFNPSIPENQRDMKYARWKMAIARSLDWVDDKDTDAEGLPSISKLEDEKEKDDTAALRGLPASLYLIGTFATLILAQRLSGTST</sequence>
<evidence type="ECO:0000313" key="15">
    <source>
        <dbReference type="EMBL" id="KAF2882529.1"/>
    </source>
</evidence>